<dbReference type="Proteomes" id="UP001597156">
    <property type="component" value="Unassembled WGS sequence"/>
</dbReference>
<dbReference type="SUPFAM" id="SSF143100">
    <property type="entry name" value="TTHA1013/TTHA0281-like"/>
    <property type="match status" value="1"/>
</dbReference>
<organism evidence="2 3">
    <name type="scientific">Lentilactobacillus raoultii</name>
    <dbReference type="NCBI Taxonomy" id="1987503"/>
    <lineage>
        <taxon>Bacteria</taxon>
        <taxon>Bacillati</taxon>
        <taxon>Bacillota</taxon>
        <taxon>Bacilli</taxon>
        <taxon>Lactobacillales</taxon>
        <taxon>Lactobacillaceae</taxon>
        <taxon>Lentilactobacillus</taxon>
    </lineage>
</organism>
<reference evidence="3" key="1">
    <citation type="journal article" date="2019" name="Int. J. Syst. Evol. Microbiol.">
        <title>The Global Catalogue of Microorganisms (GCM) 10K type strain sequencing project: providing services to taxonomists for standard genome sequencing and annotation.</title>
        <authorList>
            <consortium name="The Broad Institute Genomics Platform"/>
            <consortium name="The Broad Institute Genome Sequencing Center for Infectious Disease"/>
            <person name="Wu L."/>
            <person name="Ma J."/>
        </authorList>
    </citation>
    <scope>NUCLEOTIDE SEQUENCE [LARGE SCALE GENOMIC DNA]</scope>
    <source>
        <strain evidence="3">CCUG 71848</strain>
    </source>
</reference>
<proteinExistence type="predicted"/>
<dbReference type="RefSeq" id="WP_121977128.1">
    <property type="nucleotide sequence ID" value="NZ_JBHTLH010000037.1"/>
</dbReference>
<gene>
    <name evidence="2" type="ORF">ACFQ22_10285</name>
</gene>
<keyword evidence="3" id="KW-1185">Reference proteome</keyword>
<dbReference type="EMBL" id="JBHTLH010000037">
    <property type="protein sequence ID" value="MFD1125736.1"/>
    <property type="molecule type" value="Genomic_DNA"/>
</dbReference>
<evidence type="ECO:0000313" key="3">
    <source>
        <dbReference type="Proteomes" id="UP001597156"/>
    </source>
</evidence>
<accession>A0ABW3PTM4</accession>
<sequence>MKELNYYLSLPYSLKIYLVTDDNETYYKITMPQLPGVMAFGETLKEAVFDLTGAKKIWFKKCLNDGINIPVPSDTDN</sequence>
<comment type="caution">
    <text evidence="2">The sequence shown here is derived from an EMBL/GenBank/DDBJ whole genome shotgun (WGS) entry which is preliminary data.</text>
</comment>
<dbReference type="Pfam" id="PF15919">
    <property type="entry name" value="HicB_lk_antitox"/>
    <property type="match status" value="1"/>
</dbReference>
<dbReference type="InterPro" id="IPR031807">
    <property type="entry name" value="HicB-like"/>
</dbReference>
<dbReference type="InterPro" id="IPR035069">
    <property type="entry name" value="TTHA1013/TTHA0281-like"/>
</dbReference>
<dbReference type="Gene3D" id="3.30.160.250">
    <property type="match status" value="1"/>
</dbReference>
<feature type="domain" description="HicB-like antitoxin of toxin-antitoxin system" evidence="1">
    <location>
        <begin position="19"/>
        <end position="76"/>
    </location>
</feature>
<name>A0ABW3PTM4_9LACO</name>
<protein>
    <submittedName>
        <fullName evidence="2">Type II toxin-antitoxin system HicB family antitoxin</fullName>
    </submittedName>
</protein>
<evidence type="ECO:0000259" key="1">
    <source>
        <dbReference type="Pfam" id="PF15919"/>
    </source>
</evidence>
<evidence type="ECO:0000313" key="2">
    <source>
        <dbReference type="EMBL" id="MFD1125736.1"/>
    </source>
</evidence>